<dbReference type="EMBL" id="JBHSGR010000009">
    <property type="protein sequence ID" value="MFC4693808.1"/>
    <property type="molecule type" value="Genomic_DNA"/>
</dbReference>
<gene>
    <name evidence="2" type="ORF">ACFO3M_10470</name>
</gene>
<dbReference type="Proteomes" id="UP001596025">
    <property type="component" value="Unassembled WGS sequence"/>
</dbReference>
<dbReference type="CDD" id="cd00761">
    <property type="entry name" value="Glyco_tranf_GTA_type"/>
    <property type="match status" value="1"/>
</dbReference>
<keyword evidence="2" id="KW-0808">Transferase</keyword>
<dbReference type="PANTHER" id="PTHR22916">
    <property type="entry name" value="GLYCOSYLTRANSFERASE"/>
    <property type="match status" value="1"/>
</dbReference>
<dbReference type="RefSeq" id="WP_387988526.1">
    <property type="nucleotide sequence ID" value="NZ_JBHSGR010000009.1"/>
</dbReference>
<proteinExistence type="predicted"/>
<keyword evidence="2" id="KW-0328">Glycosyltransferase</keyword>
<dbReference type="GO" id="GO:0016757">
    <property type="term" value="F:glycosyltransferase activity"/>
    <property type="evidence" value="ECO:0007669"/>
    <property type="project" value="UniProtKB-KW"/>
</dbReference>
<protein>
    <submittedName>
        <fullName evidence="2">Glycosyltransferase</fullName>
        <ecNumber evidence="2">2.4.-.-</ecNumber>
    </submittedName>
</protein>
<evidence type="ECO:0000259" key="1">
    <source>
        <dbReference type="Pfam" id="PF00535"/>
    </source>
</evidence>
<dbReference type="EC" id="2.4.-.-" evidence="2"/>
<dbReference type="Gene3D" id="3.90.550.10">
    <property type="entry name" value="Spore Coat Polysaccharide Biosynthesis Protein SpsA, Chain A"/>
    <property type="match status" value="1"/>
</dbReference>
<dbReference type="InterPro" id="IPR029044">
    <property type="entry name" value="Nucleotide-diphossugar_trans"/>
</dbReference>
<evidence type="ECO:0000313" key="3">
    <source>
        <dbReference type="Proteomes" id="UP001596025"/>
    </source>
</evidence>
<evidence type="ECO:0000313" key="2">
    <source>
        <dbReference type="EMBL" id="MFC4693808.1"/>
    </source>
</evidence>
<dbReference type="Pfam" id="PF00535">
    <property type="entry name" value="Glycos_transf_2"/>
    <property type="match status" value="1"/>
</dbReference>
<feature type="domain" description="Glycosyltransferase 2-like" evidence="1">
    <location>
        <begin position="5"/>
        <end position="104"/>
    </location>
</feature>
<dbReference type="InterPro" id="IPR001173">
    <property type="entry name" value="Glyco_trans_2-like"/>
</dbReference>
<dbReference type="SUPFAM" id="SSF53448">
    <property type="entry name" value="Nucleotide-diphospho-sugar transferases"/>
    <property type="match status" value="1"/>
</dbReference>
<organism evidence="2 3">
    <name type="scientific">Geodermatophilus arenarius</name>
    <dbReference type="NCBI Taxonomy" id="1137990"/>
    <lineage>
        <taxon>Bacteria</taxon>
        <taxon>Bacillati</taxon>
        <taxon>Actinomycetota</taxon>
        <taxon>Actinomycetes</taxon>
        <taxon>Geodermatophilales</taxon>
        <taxon>Geodermatophilaceae</taxon>
        <taxon>Geodermatophilus</taxon>
    </lineage>
</organism>
<reference evidence="3" key="1">
    <citation type="journal article" date="2019" name="Int. J. Syst. Evol. Microbiol.">
        <title>The Global Catalogue of Microorganisms (GCM) 10K type strain sequencing project: providing services to taxonomists for standard genome sequencing and annotation.</title>
        <authorList>
            <consortium name="The Broad Institute Genomics Platform"/>
            <consortium name="The Broad Institute Genome Sequencing Center for Infectious Disease"/>
            <person name="Wu L."/>
            <person name="Ma J."/>
        </authorList>
    </citation>
    <scope>NUCLEOTIDE SEQUENCE [LARGE SCALE GENOMIC DNA]</scope>
    <source>
        <strain evidence="3">CCUG 62763</strain>
    </source>
</reference>
<comment type="caution">
    <text evidence="2">The sequence shown here is derived from an EMBL/GenBank/DDBJ whole genome shotgun (WGS) entry which is preliminary data.</text>
</comment>
<accession>A0ABV9LJF6</accession>
<sequence>MKRLSVVVTNYNYADYVATAVDSALALRWDDVEVVVVDDGSTDASVEVLQRYADRVTLLAGPNGGQRVAANRGFAASTGDVVVFLDADDVLPPEMPERLARVWSPSVSKAQFRMQRIDASGAPFGHPFPEWQPVPTPAHVRRWAESTSAYPTPPGSGNAYARWFLERIFPLDASTGRAADSGPLAAAPFHGDVVSVPEVVVSYRQHGSNDSDVLAADDRPAREVERARDRWRFAQRSRGVPDAEIDERPLRRSRELLQFRVAAARLTPGVRPLEGDGRARLLGDVLRSPLHPGPEGLAARVVVAAWCLAVLVAPRRLVRSLLELRWRRP</sequence>
<keyword evidence="3" id="KW-1185">Reference proteome</keyword>
<name>A0ABV9LJF6_9ACTN</name>